<dbReference type="UniPathway" id="UPA00340">
    <property type="reaction ID" value="UER00458"/>
</dbReference>
<dbReference type="NCBIfam" id="TIGR00016">
    <property type="entry name" value="ackA"/>
    <property type="match status" value="1"/>
</dbReference>
<dbReference type="PIRSF" id="PIRSF000722">
    <property type="entry name" value="Acetate_prop_kin"/>
    <property type="match status" value="1"/>
</dbReference>
<dbReference type="KEGG" id="baj:BCTU_118"/>
<dbReference type="eggNOG" id="COG0282">
    <property type="taxonomic scope" value="Bacteria"/>
</dbReference>
<name>F7WZT7_9GAMM</name>
<comment type="pathway">
    <text evidence="8">Metabolic intermediate biosynthesis; acetyl-CoA biosynthesis; acetyl-CoA from acetate: step 1/2.</text>
</comment>
<dbReference type="AlphaFoldDB" id="F7WZT7"/>
<dbReference type="GO" id="GO:0005524">
    <property type="term" value="F:ATP binding"/>
    <property type="evidence" value="ECO:0007669"/>
    <property type="project" value="UniProtKB-KW"/>
</dbReference>
<comment type="subunit">
    <text evidence="8">Homodimer.</text>
</comment>
<comment type="subcellular location">
    <subcellularLocation>
        <location evidence="8">Cytoplasm</location>
    </subcellularLocation>
</comment>
<feature type="binding site" evidence="8">
    <location>
        <position position="17"/>
    </location>
    <ligand>
        <name>ATP</name>
        <dbReference type="ChEBI" id="CHEBI:30616"/>
    </ligand>
</feature>
<evidence type="ECO:0000256" key="8">
    <source>
        <dbReference type="HAMAP-Rule" id="MF_00020"/>
    </source>
</evidence>
<keyword evidence="3 8" id="KW-0479">Metal-binding</keyword>
<keyword evidence="7 8" id="KW-0460">Magnesium</keyword>
<accession>F7WZT7</accession>
<dbReference type="PROSITE" id="PS01076">
    <property type="entry name" value="ACETATE_KINASE_2"/>
    <property type="match status" value="1"/>
</dbReference>
<keyword evidence="4 8" id="KW-0547">Nucleotide-binding</keyword>
<dbReference type="EC" id="2.7.2.1" evidence="8"/>
<comment type="similarity">
    <text evidence="1 8 9">Belongs to the acetokinase family.</text>
</comment>
<dbReference type="Gene3D" id="3.30.420.40">
    <property type="match status" value="2"/>
</dbReference>
<dbReference type="PANTHER" id="PTHR21060:SF17">
    <property type="entry name" value="PROPIONATE KINASE"/>
    <property type="match status" value="1"/>
</dbReference>
<evidence type="ECO:0000313" key="10">
    <source>
        <dbReference type="EMBL" id="AEH39709.1"/>
    </source>
</evidence>
<evidence type="ECO:0000256" key="3">
    <source>
        <dbReference type="ARBA" id="ARBA00022723"/>
    </source>
</evidence>
<evidence type="ECO:0000256" key="9">
    <source>
        <dbReference type="RuleBase" id="RU003835"/>
    </source>
</evidence>
<comment type="function">
    <text evidence="8">Catalyzes the formation of acetyl phosphate from acetate and ATP. Can also catalyze the reverse reaction.</text>
</comment>
<dbReference type="InterPro" id="IPR004372">
    <property type="entry name" value="Ac/propionate_kinase"/>
</dbReference>
<evidence type="ECO:0000256" key="1">
    <source>
        <dbReference type="ARBA" id="ARBA00008748"/>
    </source>
</evidence>
<keyword evidence="5 8" id="KW-0418">Kinase</keyword>
<gene>
    <name evidence="8 10" type="primary">ackA</name>
    <name evidence="10" type="ORF">BCTU_118</name>
</gene>
<evidence type="ECO:0000256" key="6">
    <source>
        <dbReference type="ARBA" id="ARBA00022840"/>
    </source>
</evidence>
<dbReference type="GO" id="GO:0008776">
    <property type="term" value="F:acetate kinase activity"/>
    <property type="evidence" value="ECO:0007669"/>
    <property type="project" value="UniProtKB-UniRule"/>
</dbReference>
<evidence type="ECO:0000313" key="11">
    <source>
        <dbReference type="Proteomes" id="UP000006811"/>
    </source>
</evidence>
<keyword evidence="8" id="KW-0963">Cytoplasm</keyword>
<feature type="binding site" evidence="8">
    <location>
        <position position="387"/>
    </location>
    <ligand>
        <name>Mg(2+)</name>
        <dbReference type="ChEBI" id="CHEBI:18420"/>
    </ligand>
</feature>
<comment type="catalytic activity">
    <reaction evidence="8">
        <text>acetate + ATP = acetyl phosphate + ADP</text>
        <dbReference type="Rhea" id="RHEA:11352"/>
        <dbReference type="ChEBI" id="CHEBI:22191"/>
        <dbReference type="ChEBI" id="CHEBI:30089"/>
        <dbReference type="ChEBI" id="CHEBI:30616"/>
        <dbReference type="ChEBI" id="CHEBI:456216"/>
        <dbReference type="EC" id="2.7.2.1"/>
    </reaction>
</comment>
<evidence type="ECO:0000256" key="7">
    <source>
        <dbReference type="ARBA" id="ARBA00022842"/>
    </source>
</evidence>
<dbReference type="HOGENOM" id="CLU_020352_0_0_6"/>
<keyword evidence="2 8" id="KW-0808">Transferase</keyword>
<dbReference type="InterPro" id="IPR000890">
    <property type="entry name" value="Aliphatic_acid_kin_short-chain"/>
</dbReference>
<keyword evidence="11" id="KW-1185">Reference proteome</keyword>
<protein>
    <recommendedName>
        <fullName evidence="8">Acetate kinase</fullName>
        <ecNumber evidence="8">2.7.2.1</ecNumber>
    </recommendedName>
    <alternativeName>
        <fullName evidence="8">Acetokinase</fullName>
    </alternativeName>
</protein>
<feature type="binding site" evidence="8">
    <location>
        <begin position="285"/>
        <end position="287"/>
    </location>
    <ligand>
        <name>ATP</name>
        <dbReference type="ChEBI" id="CHEBI:30616"/>
    </ligand>
</feature>
<dbReference type="OrthoDB" id="9802453at2"/>
<keyword evidence="6 8" id="KW-0067">ATP-binding</keyword>
<sequence>MQNQLILVLNCGSSSFKFSIINPSTSIVYLSGVSDNFYSNNTLICLKQFQKEIRYIYLKKYMSYKNIIKEIFKILLVQYKDYMNNVVGIGHRVVHGGDKIKSSVIINNTILDIIKENSIFAPIHNPINLLGIQIALILIPHLKSKNIAVFDTVFHHTIPQYSYLYGIPYYFYEYYSLRRYGAHGINHYYVSKVSAVFLKKQKNLNIISCHLGSGSSVTAIVRGQSIDTSMGLTPLEGLIMGTRCGNLDPSIIIYMSEVLHLKISVIKKILNEESGILGINKISSDFRILEKLYYQNKMVKLSIKMYCYHLAKYISSYTVCMKGRLDAIIFTGGIGENSHLVRKNTIDQLSLLNLIINNKRNLEIHSGRSGFINASNSLPIIVIPANENQIIAEDTLKLVC</sequence>
<evidence type="ECO:0000256" key="2">
    <source>
        <dbReference type="ARBA" id="ARBA00022679"/>
    </source>
</evidence>
<dbReference type="InterPro" id="IPR023865">
    <property type="entry name" value="Aliphatic_acid_kinase_CS"/>
</dbReference>
<proteinExistence type="inferred from homology"/>
<dbReference type="GO" id="GO:0006083">
    <property type="term" value="P:acetate metabolic process"/>
    <property type="evidence" value="ECO:0007669"/>
    <property type="project" value="TreeGrafter"/>
</dbReference>
<organism evidence="10 11">
    <name type="scientific">Buchnera aphidicola</name>
    <name type="common">Cinara tujafilina</name>
    <dbReference type="NCBI Taxonomy" id="261317"/>
    <lineage>
        <taxon>Bacteria</taxon>
        <taxon>Pseudomonadati</taxon>
        <taxon>Pseudomonadota</taxon>
        <taxon>Gammaproteobacteria</taxon>
        <taxon>Enterobacterales</taxon>
        <taxon>Erwiniaceae</taxon>
        <taxon>Buchnera</taxon>
    </lineage>
</organism>
<feature type="binding site" evidence="8">
    <location>
        <begin position="333"/>
        <end position="337"/>
    </location>
    <ligand>
        <name>ATP</name>
        <dbReference type="ChEBI" id="CHEBI:30616"/>
    </ligand>
</feature>
<dbReference type="GO" id="GO:0006085">
    <property type="term" value="P:acetyl-CoA biosynthetic process"/>
    <property type="evidence" value="ECO:0007669"/>
    <property type="project" value="UniProtKB-UniRule"/>
</dbReference>
<dbReference type="Proteomes" id="UP000006811">
    <property type="component" value="Chromosome"/>
</dbReference>
<dbReference type="PROSITE" id="PS01075">
    <property type="entry name" value="ACETATE_KINASE_1"/>
    <property type="match status" value="1"/>
</dbReference>
<dbReference type="PANTHER" id="PTHR21060">
    <property type="entry name" value="ACETATE KINASE"/>
    <property type="match status" value="1"/>
</dbReference>
<evidence type="ECO:0000256" key="5">
    <source>
        <dbReference type="ARBA" id="ARBA00022777"/>
    </source>
</evidence>
<reference evidence="10 11" key="1">
    <citation type="journal article" date="2011" name="Appl. Environ. Microbiol.">
        <title>The genome of Buchnera aphidicola from the aphid Cinara tujafilina provides new clues about the evolutionary history of metabolic losses in bacterial endosymbionts.</title>
        <authorList>
            <person name="Lamelas A."/>
            <person name="Gosalbes M.J."/>
            <person name="Moya A."/>
            <person name="Latorre A."/>
        </authorList>
    </citation>
    <scope>NUCLEOTIDE SEQUENCE [LARGE SCALE GENOMIC DNA]</scope>
    <source>
        <strain evidence="11">Cinara tujafilina</strain>
    </source>
</reference>
<dbReference type="GO" id="GO:0005829">
    <property type="term" value="C:cytosol"/>
    <property type="evidence" value="ECO:0007669"/>
    <property type="project" value="TreeGrafter"/>
</dbReference>
<dbReference type="SUPFAM" id="SSF53067">
    <property type="entry name" value="Actin-like ATPase domain"/>
    <property type="match status" value="2"/>
</dbReference>
<dbReference type="Pfam" id="PF00871">
    <property type="entry name" value="Acetate_kinase"/>
    <property type="match status" value="1"/>
</dbReference>
<feature type="binding site" evidence="8">
    <location>
        <begin position="210"/>
        <end position="214"/>
    </location>
    <ligand>
        <name>ATP</name>
        <dbReference type="ChEBI" id="CHEBI:30616"/>
    </ligand>
</feature>
<feature type="active site" description="Proton donor/acceptor" evidence="8">
    <location>
        <position position="151"/>
    </location>
</feature>
<dbReference type="InterPro" id="IPR043129">
    <property type="entry name" value="ATPase_NBD"/>
</dbReference>
<dbReference type="STRING" id="261317.BCTU_118"/>
<dbReference type="PRINTS" id="PR00471">
    <property type="entry name" value="ACETATEKNASE"/>
</dbReference>
<dbReference type="EMBL" id="CP001817">
    <property type="protein sequence ID" value="AEH39709.1"/>
    <property type="molecule type" value="Genomic_DNA"/>
</dbReference>
<feature type="site" description="Transition state stabilizer" evidence="8">
    <location>
        <position position="243"/>
    </location>
</feature>
<feature type="binding site" evidence="8">
    <location>
        <position position="10"/>
    </location>
    <ligand>
        <name>Mg(2+)</name>
        <dbReference type="ChEBI" id="CHEBI:18420"/>
    </ligand>
</feature>
<feature type="binding site" evidence="8">
    <location>
        <position position="92"/>
    </location>
    <ligand>
        <name>substrate</name>
    </ligand>
</feature>
<dbReference type="HAMAP" id="MF_00020">
    <property type="entry name" value="Acetate_kinase"/>
    <property type="match status" value="1"/>
</dbReference>
<dbReference type="GO" id="GO:0000287">
    <property type="term" value="F:magnesium ion binding"/>
    <property type="evidence" value="ECO:0007669"/>
    <property type="project" value="UniProtKB-UniRule"/>
</dbReference>
<comment type="cofactor">
    <cofactor evidence="8">
        <name>Mg(2+)</name>
        <dbReference type="ChEBI" id="CHEBI:18420"/>
    </cofactor>
    <cofactor evidence="8">
        <name>Mn(2+)</name>
        <dbReference type="ChEBI" id="CHEBI:29035"/>
    </cofactor>
    <text evidence="8">Mg(2+). Can also accept Mn(2+).</text>
</comment>
<evidence type="ECO:0000256" key="4">
    <source>
        <dbReference type="ARBA" id="ARBA00022741"/>
    </source>
</evidence>
<feature type="site" description="Transition state stabilizer" evidence="8">
    <location>
        <position position="183"/>
    </location>
</feature>